<dbReference type="Gene3D" id="1.25.50.20">
    <property type="match status" value="1"/>
</dbReference>
<proteinExistence type="inferred from homology"/>
<evidence type="ECO:0000256" key="9">
    <source>
        <dbReference type="PIRSR" id="PIRSR634016-4"/>
    </source>
</evidence>
<dbReference type="GO" id="GO:0070006">
    <property type="term" value="F:metalloaminopeptidase activity"/>
    <property type="evidence" value="ECO:0007669"/>
    <property type="project" value="TreeGrafter"/>
</dbReference>
<keyword evidence="10" id="KW-1133">Transmembrane helix</keyword>
<feature type="domain" description="Aminopeptidase N-like N-terminal" evidence="14">
    <location>
        <begin position="159"/>
        <end position="338"/>
    </location>
</feature>
<evidence type="ECO:0000256" key="4">
    <source>
        <dbReference type="ARBA" id="ARBA00022801"/>
    </source>
</evidence>
<evidence type="ECO:0000256" key="10">
    <source>
        <dbReference type="RuleBase" id="RU364040"/>
    </source>
</evidence>
<evidence type="ECO:0000256" key="7">
    <source>
        <dbReference type="PIRSR" id="PIRSR634016-1"/>
    </source>
</evidence>
<dbReference type="CDD" id="cd09601">
    <property type="entry name" value="M1_APN-Q_like"/>
    <property type="match status" value="1"/>
</dbReference>
<dbReference type="PANTHER" id="PTHR11533">
    <property type="entry name" value="PROTEASE M1 ZINC METALLOPROTEASE"/>
    <property type="match status" value="1"/>
</dbReference>
<evidence type="ECO:0000256" key="2">
    <source>
        <dbReference type="ARBA" id="ARBA00022670"/>
    </source>
</evidence>
<keyword evidence="5 8" id="KW-0862">Zinc</keyword>
<evidence type="ECO:0000256" key="1">
    <source>
        <dbReference type="ARBA" id="ARBA00010136"/>
    </source>
</evidence>
<dbReference type="InterPro" id="IPR001930">
    <property type="entry name" value="Peptidase_M1"/>
</dbReference>
<dbReference type="Pfam" id="PF11838">
    <property type="entry name" value="ERAP1_C"/>
    <property type="match status" value="1"/>
</dbReference>
<evidence type="ECO:0000313" key="16">
    <source>
        <dbReference type="Proteomes" id="UP000594262"/>
    </source>
</evidence>
<feature type="binding site" evidence="8">
    <location>
        <position position="434"/>
    </location>
    <ligand>
        <name>Zn(2+)</name>
        <dbReference type="ChEBI" id="CHEBI:29105"/>
        <note>catalytic</note>
    </ligand>
</feature>
<comment type="similarity">
    <text evidence="1 10">Belongs to the peptidase M1 family.</text>
</comment>
<evidence type="ECO:0000259" key="13">
    <source>
        <dbReference type="Pfam" id="PF11838"/>
    </source>
</evidence>
<dbReference type="Proteomes" id="UP000594262">
    <property type="component" value="Unplaced"/>
</dbReference>
<keyword evidence="10" id="KW-0472">Membrane</keyword>
<dbReference type="AlphaFoldDB" id="A0A7M5WHZ8"/>
<reference evidence="15" key="1">
    <citation type="submission" date="2021-01" db="UniProtKB">
        <authorList>
            <consortium name="EnsemblMetazoa"/>
        </authorList>
    </citation>
    <scope>IDENTIFICATION</scope>
</reference>
<dbReference type="InterPro" id="IPR045357">
    <property type="entry name" value="Aminopeptidase_N-like_N"/>
</dbReference>
<feature type="site" description="Transition state stabilizer" evidence="9">
    <location>
        <position position="519"/>
    </location>
</feature>
<keyword evidence="10" id="KW-0812">Transmembrane</keyword>
<dbReference type="InterPro" id="IPR042097">
    <property type="entry name" value="Aminopeptidase_N-like_N_sf"/>
</dbReference>
<dbReference type="InterPro" id="IPR014782">
    <property type="entry name" value="Peptidase_M1_dom"/>
</dbReference>
<accession>A0A7M5WHZ8</accession>
<keyword evidence="6 10" id="KW-0482">Metalloprotease</keyword>
<feature type="domain" description="Peptidase M1 membrane alanine aminopeptidase" evidence="12">
    <location>
        <begin position="378"/>
        <end position="578"/>
    </location>
</feature>
<dbReference type="SUPFAM" id="SSF55486">
    <property type="entry name" value="Metalloproteases ('zincins'), catalytic domain"/>
    <property type="match status" value="1"/>
</dbReference>
<dbReference type="GO" id="GO:0042277">
    <property type="term" value="F:peptide binding"/>
    <property type="evidence" value="ECO:0007669"/>
    <property type="project" value="TreeGrafter"/>
</dbReference>
<sequence>MSKQTRPQSSISQERREGEKKKNKSINHFGFQFCGRSNRSPDTCVVIGKKINTHKHIYKKDTITTNMLKSQKKSRCKDNMILTIKIFLGLAVLAGIGAVVLTSRRNMQQTLFKDEKQITTNTLNNVVVVPPQANRNKKSFTYQGLGGPWQSIRLPTDIVPQHYDLDLNVDMDKETYIGAVNILVNVTGDNVRYILLHKVNISITQMTINDINGHKLNVLQTFENTLYEYLVIEMSYPLIKGAQLKIGLNFQASLRTDLTGFFITRKGNSKMAATFLSPVSTRKFFPCFDEPVFKATFSIKVTHSSQYKALSNMPVTTQTTVKSQTKTEFKKSLPMSTYNLGLLLADDTYQVKEKRIVGSLTIQIWDFKTNSGWKSETDDIVKLLDYYERHFFQVPFPLEKLDVAVIPDYIPGAMETWGLMMFRVGLDKYHLVAHEIAHQWFGNLVTMEFWDVAWIKEGFAQYLATVVGDTVRQTQRYKNQFFSGMSRALPMDSYATSHPIVPEINTPTDIRNVYDNIVYYKGEPVVHILATLVGMTNFRKGMKRFLQQYKYKNAEQDDLFRVFGDISGIDVKSFMDPWLLQMGYPLLSVNRLNNTHIEVEQERFSMDAPNTAFKASPFNYQWPIIVTYRDLNDVKSKQVIMTGKKAILPIPDGSVLNPDHMQYYRIRFSKNSTAQLKKQLIHNQSRFTVNDRIGIISDMFFNLQARKMKLEQVIDFLEYFKHEREHSTWTEGIKILTKVHDLIKHDDSLRNLWDKKIIQPYVERAYSLFQSKGAVIRDACYLNHTQAIQDAELLAQRAYTLDESVCCALRHDQSKEQKLWQRFHNIYLSSPKTRGRDLGYLACTMNKTQLTWLFEYTLSLAHTNPGDATYYIQFMMRSDLARDTAWEFVQKNWPEYNKRYSKNAFLLKELISSIVPLFRTASELHQVQQFYNKEQHTMGTGKVAFEQGISEIKMHVELTRVVQWELKNAGKNPFRNPFLPDFTLR</sequence>
<keyword evidence="2 10" id="KW-0645">Protease</keyword>
<feature type="compositionally biased region" description="Polar residues" evidence="11">
    <location>
        <begin position="1"/>
        <end position="12"/>
    </location>
</feature>
<dbReference type="RefSeq" id="XP_066919310.1">
    <property type="nucleotide sequence ID" value="XM_067063209.1"/>
</dbReference>
<dbReference type="GO" id="GO:0016020">
    <property type="term" value="C:membrane"/>
    <property type="evidence" value="ECO:0007669"/>
    <property type="project" value="TreeGrafter"/>
</dbReference>
<dbReference type="PRINTS" id="PR00756">
    <property type="entry name" value="ALADIPTASE"/>
</dbReference>
<evidence type="ECO:0000256" key="3">
    <source>
        <dbReference type="ARBA" id="ARBA00022723"/>
    </source>
</evidence>
<feature type="domain" description="ERAP1-like C-terminal" evidence="13">
    <location>
        <begin position="655"/>
        <end position="953"/>
    </location>
</feature>
<evidence type="ECO:0000256" key="11">
    <source>
        <dbReference type="SAM" id="MobiDB-lite"/>
    </source>
</evidence>
<dbReference type="OrthoDB" id="10031169at2759"/>
<dbReference type="PANTHER" id="PTHR11533:SF299">
    <property type="entry name" value="AMINOPEPTIDASE"/>
    <property type="match status" value="1"/>
</dbReference>
<name>A0A7M5WHZ8_9CNID</name>
<dbReference type="Gene3D" id="1.10.390.10">
    <property type="entry name" value="Neutral Protease Domain 2"/>
    <property type="match status" value="1"/>
</dbReference>
<dbReference type="EC" id="3.4.11.-" evidence="10"/>
<feature type="active site" description="Proton acceptor" evidence="7">
    <location>
        <position position="435"/>
    </location>
</feature>
<feature type="binding site" evidence="8">
    <location>
        <position position="457"/>
    </location>
    <ligand>
        <name>Zn(2+)</name>
        <dbReference type="ChEBI" id="CHEBI:29105"/>
        <note>catalytic</note>
    </ligand>
</feature>
<protein>
    <recommendedName>
        <fullName evidence="10">Aminopeptidase</fullName>
        <ecNumber evidence="10">3.4.11.-</ecNumber>
    </recommendedName>
</protein>
<dbReference type="Pfam" id="PF17900">
    <property type="entry name" value="Peptidase_M1_N"/>
    <property type="match status" value="1"/>
</dbReference>
<dbReference type="GO" id="GO:0005737">
    <property type="term" value="C:cytoplasm"/>
    <property type="evidence" value="ECO:0007669"/>
    <property type="project" value="TreeGrafter"/>
</dbReference>
<keyword evidence="16" id="KW-1185">Reference proteome</keyword>
<evidence type="ECO:0000259" key="12">
    <source>
        <dbReference type="Pfam" id="PF01433"/>
    </source>
</evidence>
<dbReference type="Pfam" id="PF01433">
    <property type="entry name" value="Peptidase_M1"/>
    <property type="match status" value="1"/>
</dbReference>
<dbReference type="GO" id="GO:0008270">
    <property type="term" value="F:zinc ion binding"/>
    <property type="evidence" value="ECO:0007669"/>
    <property type="project" value="UniProtKB-UniRule"/>
</dbReference>
<dbReference type="InterPro" id="IPR034016">
    <property type="entry name" value="M1_APN-typ"/>
</dbReference>
<dbReference type="GO" id="GO:0005615">
    <property type="term" value="C:extracellular space"/>
    <property type="evidence" value="ECO:0007669"/>
    <property type="project" value="TreeGrafter"/>
</dbReference>
<evidence type="ECO:0000256" key="5">
    <source>
        <dbReference type="ARBA" id="ARBA00022833"/>
    </source>
</evidence>
<keyword evidence="4 10" id="KW-0378">Hydrolase</keyword>
<dbReference type="SUPFAM" id="SSF63737">
    <property type="entry name" value="Leukotriene A4 hydrolase N-terminal domain"/>
    <property type="match status" value="1"/>
</dbReference>
<evidence type="ECO:0000259" key="14">
    <source>
        <dbReference type="Pfam" id="PF17900"/>
    </source>
</evidence>
<evidence type="ECO:0000313" key="15">
    <source>
        <dbReference type="EnsemblMetazoa" id="CLYHEMP000358.1"/>
    </source>
</evidence>
<keyword evidence="10" id="KW-0031">Aminopeptidase</keyword>
<dbReference type="GO" id="GO:0043171">
    <property type="term" value="P:peptide catabolic process"/>
    <property type="evidence" value="ECO:0007669"/>
    <property type="project" value="TreeGrafter"/>
</dbReference>
<dbReference type="EnsemblMetazoa" id="CLYHEMT000358.1">
    <property type="protein sequence ID" value="CLYHEMP000358.1"/>
    <property type="gene ID" value="CLYHEMG000358"/>
</dbReference>
<evidence type="ECO:0000256" key="8">
    <source>
        <dbReference type="PIRSR" id="PIRSR634016-3"/>
    </source>
</evidence>
<dbReference type="InterPro" id="IPR024571">
    <property type="entry name" value="ERAP1-like_C_dom"/>
</dbReference>
<dbReference type="Gene3D" id="2.60.40.1910">
    <property type="match status" value="1"/>
</dbReference>
<dbReference type="GO" id="GO:0006508">
    <property type="term" value="P:proteolysis"/>
    <property type="evidence" value="ECO:0007669"/>
    <property type="project" value="UniProtKB-KW"/>
</dbReference>
<feature type="binding site" evidence="8">
    <location>
        <position position="438"/>
    </location>
    <ligand>
        <name>Zn(2+)</name>
        <dbReference type="ChEBI" id="CHEBI:29105"/>
        <note>catalytic</note>
    </ligand>
</feature>
<dbReference type="InterPro" id="IPR027268">
    <property type="entry name" value="Peptidase_M4/M1_CTD_sf"/>
</dbReference>
<dbReference type="Gene3D" id="2.60.40.1730">
    <property type="entry name" value="tricorn interacting facor f3 domain"/>
    <property type="match status" value="1"/>
</dbReference>
<dbReference type="GeneID" id="136806617"/>
<evidence type="ECO:0000256" key="6">
    <source>
        <dbReference type="ARBA" id="ARBA00023049"/>
    </source>
</evidence>
<dbReference type="InterPro" id="IPR050344">
    <property type="entry name" value="Peptidase_M1_aminopeptidases"/>
</dbReference>
<comment type="cofactor">
    <cofactor evidence="8 10">
        <name>Zn(2+)</name>
        <dbReference type="ChEBI" id="CHEBI:29105"/>
    </cofactor>
    <text evidence="8 10">Binds 1 zinc ion per subunit.</text>
</comment>
<organism evidence="15 16">
    <name type="scientific">Clytia hemisphaerica</name>
    <dbReference type="NCBI Taxonomy" id="252671"/>
    <lineage>
        <taxon>Eukaryota</taxon>
        <taxon>Metazoa</taxon>
        <taxon>Cnidaria</taxon>
        <taxon>Hydrozoa</taxon>
        <taxon>Hydroidolina</taxon>
        <taxon>Leptothecata</taxon>
        <taxon>Obeliida</taxon>
        <taxon>Clytiidae</taxon>
        <taxon>Clytia</taxon>
    </lineage>
</organism>
<feature type="region of interest" description="Disordered" evidence="11">
    <location>
        <begin position="1"/>
        <end position="23"/>
    </location>
</feature>
<feature type="transmembrane region" description="Helical" evidence="10">
    <location>
        <begin position="80"/>
        <end position="101"/>
    </location>
</feature>
<keyword evidence="3 8" id="KW-0479">Metal-binding</keyword>